<dbReference type="STRING" id="53345.LIU_10385"/>
<dbReference type="InterPro" id="IPR017969">
    <property type="entry name" value="Heavy-metal-associated_CS"/>
</dbReference>
<dbReference type="InterPro" id="IPR036412">
    <property type="entry name" value="HAD-like_sf"/>
</dbReference>
<keyword evidence="8 15" id="KW-0067">ATP-binding</keyword>
<keyword evidence="11" id="KW-0186">Copper</keyword>
<dbReference type="GO" id="GO:0055070">
    <property type="term" value="P:copper ion homeostasis"/>
    <property type="evidence" value="ECO:0007669"/>
    <property type="project" value="TreeGrafter"/>
</dbReference>
<dbReference type="SFLD" id="SFLDS00003">
    <property type="entry name" value="Haloacid_Dehalogenase"/>
    <property type="match status" value="1"/>
</dbReference>
<dbReference type="AlphaFoldDB" id="A0A367CFD3"/>
<protein>
    <recommendedName>
        <fullName evidence="3">P-type Cu(+) transporter</fullName>
        <ecNumber evidence="3">7.2.2.8</ecNumber>
    </recommendedName>
</protein>
<keyword evidence="4 15" id="KW-0812">Transmembrane</keyword>
<organism evidence="18 19">
    <name type="scientific">Enterococcus durans</name>
    <dbReference type="NCBI Taxonomy" id="53345"/>
    <lineage>
        <taxon>Bacteria</taxon>
        <taxon>Bacillati</taxon>
        <taxon>Bacillota</taxon>
        <taxon>Bacilli</taxon>
        <taxon>Lactobacillales</taxon>
        <taxon>Enterococcaceae</taxon>
        <taxon>Enterococcus</taxon>
    </lineage>
</organism>
<evidence type="ECO:0000256" key="6">
    <source>
        <dbReference type="ARBA" id="ARBA00022741"/>
    </source>
</evidence>
<keyword evidence="12" id="KW-0406">Ion transport</keyword>
<dbReference type="Gene3D" id="2.70.150.10">
    <property type="entry name" value="Calcium-transporting ATPase, cytoplasmic transduction domain A"/>
    <property type="match status" value="1"/>
</dbReference>
<dbReference type="SFLD" id="SFLDF00027">
    <property type="entry name" value="p-type_atpase"/>
    <property type="match status" value="1"/>
</dbReference>
<dbReference type="GO" id="GO:0016887">
    <property type="term" value="F:ATP hydrolysis activity"/>
    <property type="evidence" value="ECO:0007669"/>
    <property type="project" value="InterPro"/>
</dbReference>
<dbReference type="Pfam" id="PF00122">
    <property type="entry name" value="E1-E2_ATPase"/>
    <property type="match status" value="1"/>
</dbReference>
<comment type="catalytic activity">
    <reaction evidence="14">
        <text>Cu(+)(in) + ATP + H2O = Cu(+)(out) + ADP + phosphate + H(+)</text>
        <dbReference type="Rhea" id="RHEA:25792"/>
        <dbReference type="ChEBI" id="CHEBI:15377"/>
        <dbReference type="ChEBI" id="CHEBI:15378"/>
        <dbReference type="ChEBI" id="CHEBI:30616"/>
        <dbReference type="ChEBI" id="CHEBI:43474"/>
        <dbReference type="ChEBI" id="CHEBI:49552"/>
        <dbReference type="ChEBI" id="CHEBI:456216"/>
        <dbReference type="EC" id="7.2.2.8"/>
    </reaction>
</comment>
<evidence type="ECO:0000256" key="14">
    <source>
        <dbReference type="ARBA" id="ARBA00049289"/>
    </source>
</evidence>
<feature type="domain" description="HMA" evidence="17">
    <location>
        <begin position="6"/>
        <end position="70"/>
    </location>
</feature>
<keyword evidence="10 15" id="KW-1133">Transmembrane helix</keyword>
<keyword evidence="7" id="KW-0187">Copper transport</keyword>
<feature type="transmembrane region" description="Helical" evidence="15">
    <location>
        <begin position="120"/>
        <end position="141"/>
    </location>
</feature>
<evidence type="ECO:0000256" key="2">
    <source>
        <dbReference type="ARBA" id="ARBA00006024"/>
    </source>
</evidence>
<evidence type="ECO:0000256" key="16">
    <source>
        <dbReference type="SAM" id="Coils"/>
    </source>
</evidence>
<proteinExistence type="inferred from homology"/>
<feature type="transmembrane region" description="Helical" evidence="15">
    <location>
        <begin position="368"/>
        <end position="388"/>
    </location>
</feature>
<dbReference type="InterPro" id="IPR008250">
    <property type="entry name" value="ATPase_P-typ_transduc_dom_A_sf"/>
</dbReference>
<comment type="caution">
    <text evidence="18">The sequence shown here is derived from an EMBL/GenBank/DDBJ whole genome shotgun (WGS) entry which is preliminary data.</text>
</comment>
<feature type="transmembrane region" description="Helical" evidence="15">
    <location>
        <begin position="93"/>
        <end position="114"/>
    </location>
</feature>
<dbReference type="InterPro" id="IPR023214">
    <property type="entry name" value="HAD_sf"/>
</dbReference>
<evidence type="ECO:0000256" key="3">
    <source>
        <dbReference type="ARBA" id="ARBA00012517"/>
    </source>
</evidence>
<keyword evidence="9" id="KW-1278">Translocase</keyword>
<evidence type="ECO:0000256" key="7">
    <source>
        <dbReference type="ARBA" id="ARBA00022796"/>
    </source>
</evidence>
<dbReference type="SUPFAM" id="SSF56784">
    <property type="entry name" value="HAD-like"/>
    <property type="match status" value="1"/>
</dbReference>
<dbReference type="PROSITE" id="PS01047">
    <property type="entry name" value="HMA_1"/>
    <property type="match status" value="1"/>
</dbReference>
<keyword evidence="6 15" id="KW-0547">Nucleotide-binding</keyword>
<dbReference type="InterPro" id="IPR001757">
    <property type="entry name" value="P_typ_ATPase"/>
</dbReference>
<evidence type="ECO:0000259" key="17">
    <source>
        <dbReference type="PROSITE" id="PS50846"/>
    </source>
</evidence>
<keyword evidence="12" id="KW-0813">Transport</keyword>
<dbReference type="PROSITE" id="PS50846">
    <property type="entry name" value="HMA_2"/>
    <property type="match status" value="1"/>
</dbReference>
<dbReference type="CDD" id="cd02094">
    <property type="entry name" value="P-type_ATPase_Cu-like"/>
    <property type="match status" value="1"/>
</dbReference>
<evidence type="ECO:0000256" key="5">
    <source>
        <dbReference type="ARBA" id="ARBA00022723"/>
    </source>
</evidence>
<dbReference type="GO" id="GO:0005507">
    <property type="term" value="F:copper ion binding"/>
    <property type="evidence" value="ECO:0007669"/>
    <property type="project" value="TreeGrafter"/>
</dbReference>
<comment type="subcellular location">
    <subcellularLocation>
        <location evidence="1">Cell membrane</location>
        <topology evidence="1">Multi-pass membrane protein</topology>
    </subcellularLocation>
</comment>
<dbReference type="NCBIfam" id="TIGR01494">
    <property type="entry name" value="ATPase_P-type"/>
    <property type="match status" value="1"/>
</dbReference>
<evidence type="ECO:0000256" key="4">
    <source>
        <dbReference type="ARBA" id="ARBA00022692"/>
    </source>
</evidence>
<accession>A0A367CFD3</accession>
<dbReference type="PRINTS" id="PR00943">
    <property type="entry name" value="CUATPASE"/>
</dbReference>
<evidence type="ECO:0000256" key="12">
    <source>
        <dbReference type="ARBA" id="ARBA00023065"/>
    </source>
</evidence>
<evidence type="ECO:0000256" key="1">
    <source>
        <dbReference type="ARBA" id="ARBA00004651"/>
    </source>
</evidence>
<dbReference type="EMBL" id="LEPB01000004">
    <property type="protein sequence ID" value="RCA11196.1"/>
    <property type="molecule type" value="Genomic_DNA"/>
</dbReference>
<dbReference type="PANTHER" id="PTHR43520">
    <property type="entry name" value="ATP7, ISOFORM B"/>
    <property type="match status" value="1"/>
</dbReference>
<dbReference type="PRINTS" id="PR00942">
    <property type="entry name" value="CUATPASEI"/>
</dbReference>
<keyword evidence="15" id="KW-1003">Cell membrane</keyword>
<gene>
    <name evidence="18" type="ORF">EA71_01951</name>
</gene>
<name>A0A367CFD3_9ENTE</name>
<sequence>MDAQTKMDTFVITGMTCANCSARIEKELKEQPGVVSATVNLATEKASVTYKETSTEKLIRSVENIGYGAILYDEAHKQKIAEEKTAYRKKMKFDLIFSAVLTLPLMLAMIAMMLGNNSEIVHFFHRPIVQLILAIPVQFYVGWRFYKGAYHALKTKAPNMDVLVAIGTTAAFALSVYNGFFPSHSTDLYFESSSMIITLILLGKYLEHTAKSKTGDAIKQLMSLQTKTAQVLRDGQEQTISIDEVNLSDILVIRPGEQIPTDGKIISGTSAIDESMLTGESVPVEKKENDSIFGGTINTNGLIQMEVSQIGKQTVLAQIIQMVEDAQGSKAPIQKIADRISGIFVPIVLVLAMLTLLITGFMTNDWQLAVIHSVSVLVIACPCALGLATPTAIMVGTGVGARNGILIKGGGALEAAAHLSSIILDKTGTITRGTPEVTDVLGNEEVASLFYSLEYASEHPLGKAIVAYGETQGMIAEPITDFTAHPGAGISGKINGQFYFAGTRKRLEEMTLSFDEFQEQALELEGQGKTVMFLANDKKVLGLIAVSDQIKDDAKQAIAQLQNNGVAVYMVTGDNQLAAQAIGKQVGIDPTHIFAEVLPEDKANYVESLQKKGEKVGMVGDGINDAPALALADVGIAMGSGTDIAMEAADVTLMNSHLTSISQMIALSTATLKKIKQNLFWAFIYNTIGIPFAALGFLNPIIAGGAMAFSSVSVLLNSLSLNRRMTHSKKG</sequence>
<evidence type="ECO:0000256" key="15">
    <source>
        <dbReference type="RuleBase" id="RU362081"/>
    </source>
</evidence>
<keyword evidence="16" id="KW-0175">Coiled coil</keyword>
<dbReference type="FunFam" id="2.70.150.10:FF:000002">
    <property type="entry name" value="Copper-transporting ATPase 1, putative"/>
    <property type="match status" value="1"/>
</dbReference>
<comment type="similarity">
    <text evidence="2 15">Belongs to the cation transport ATPase (P-type) (TC 3.A.3) family. Type IB subfamily.</text>
</comment>
<dbReference type="NCBIfam" id="TIGR01511">
    <property type="entry name" value="ATPase-IB1_Cu"/>
    <property type="match status" value="1"/>
</dbReference>
<dbReference type="InterPro" id="IPR044492">
    <property type="entry name" value="P_typ_ATPase_HD_dom"/>
</dbReference>
<keyword evidence="13 15" id="KW-0472">Membrane</keyword>
<reference evidence="18 19" key="1">
    <citation type="submission" date="2015-06" db="EMBL/GenBank/DDBJ databases">
        <title>The Genome Sequence of Enterococcus durans 4EA1.</title>
        <authorList>
            <consortium name="The Broad Institute Genomics Platform"/>
            <consortium name="The Broad Institute Genome Sequencing Center for Infectious Disease"/>
            <person name="Earl A.M."/>
            <person name="Van Tyne D."/>
            <person name="Lebreton F."/>
            <person name="Saavedra J.T."/>
            <person name="Gilmore M.S."/>
            <person name="Manson Mcguire A."/>
            <person name="Clock S."/>
            <person name="Crupain M."/>
            <person name="Rangan U."/>
            <person name="Young S."/>
            <person name="Abouelleil A."/>
            <person name="Cao P."/>
            <person name="Chapman S.B."/>
            <person name="Griggs A."/>
            <person name="Priest M."/>
            <person name="Shea T."/>
            <person name="Wortman J."/>
            <person name="Nusbaum C."/>
            <person name="Birren B."/>
        </authorList>
    </citation>
    <scope>NUCLEOTIDE SEQUENCE [LARGE SCALE GENOMIC DNA]</scope>
    <source>
        <strain evidence="18 19">4EA1</strain>
    </source>
</reference>
<feature type="transmembrane region" description="Helical" evidence="15">
    <location>
        <begin position="678"/>
        <end position="695"/>
    </location>
</feature>
<dbReference type="PRINTS" id="PR00119">
    <property type="entry name" value="CATATPASE"/>
</dbReference>
<dbReference type="FunFam" id="3.30.70.100:FF:000005">
    <property type="entry name" value="Copper-exporting P-type ATPase A"/>
    <property type="match status" value="1"/>
</dbReference>
<dbReference type="InterPro" id="IPR036163">
    <property type="entry name" value="HMA_dom_sf"/>
</dbReference>
<dbReference type="InterPro" id="IPR023298">
    <property type="entry name" value="ATPase_P-typ_TM_dom_sf"/>
</dbReference>
<dbReference type="Pfam" id="PF00403">
    <property type="entry name" value="HMA"/>
    <property type="match status" value="1"/>
</dbReference>
<dbReference type="RefSeq" id="WP_113846000.1">
    <property type="nucleotide sequence ID" value="NZ_LEPB01000004.1"/>
</dbReference>
<feature type="transmembrane region" description="Helical" evidence="15">
    <location>
        <begin position="701"/>
        <end position="721"/>
    </location>
</feature>
<dbReference type="PROSITE" id="PS00154">
    <property type="entry name" value="ATPASE_E1_E2"/>
    <property type="match status" value="1"/>
</dbReference>
<dbReference type="Pfam" id="PF00702">
    <property type="entry name" value="Hydrolase"/>
    <property type="match status" value="1"/>
</dbReference>
<evidence type="ECO:0000313" key="18">
    <source>
        <dbReference type="EMBL" id="RCA11196.1"/>
    </source>
</evidence>
<dbReference type="GO" id="GO:0043682">
    <property type="term" value="F:P-type divalent copper transporter activity"/>
    <property type="evidence" value="ECO:0007669"/>
    <property type="project" value="TreeGrafter"/>
</dbReference>
<dbReference type="SUPFAM" id="SSF81665">
    <property type="entry name" value="Calcium ATPase, transmembrane domain M"/>
    <property type="match status" value="1"/>
</dbReference>
<dbReference type="Gene3D" id="3.30.70.100">
    <property type="match status" value="1"/>
</dbReference>
<evidence type="ECO:0000256" key="13">
    <source>
        <dbReference type="ARBA" id="ARBA00023136"/>
    </source>
</evidence>
<evidence type="ECO:0000256" key="11">
    <source>
        <dbReference type="ARBA" id="ARBA00023008"/>
    </source>
</evidence>
<dbReference type="InterPro" id="IPR027256">
    <property type="entry name" value="P-typ_ATPase_IB"/>
</dbReference>
<dbReference type="GO" id="GO:0140581">
    <property type="term" value="F:P-type monovalent copper transporter activity"/>
    <property type="evidence" value="ECO:0007669"/>
    <property type="project" value="UniProtKB-EC"/>
</dbReference>
<dbReference type="Gene3D" id="3.40.1110.10">
    <property type="entry name" value="Calcium-transporting ATPase, cytoplasmic domain N"/>
    <property type="match status" value="1"/>
</dbReference>
<evidence type="ECO:0000313" key="19">
    <source>
        <dbReference type="Proteomes" id="UP000252797"/>
    </source>
</evidence>
<dbReference type="SUPFAM" id="SSF55008">
    <property type="entry name" value="HMA, heavy metal-associated domain"/>
    <property type="match status" value="1"/>
</dbReference>
<dbReference type="CDD" id="cd00371">
    <property type="entry name" value="HMA"/>
    <property type="match status" value="1"/>
</dbReference>
<dbReference type="InterPro" id="IPR006121">
    <property type="entry name" value="HMA_dom"/>
</dbReference>
<evidence type="ECO:0000256" key="9">
    <source>
        <dbReference type="ARBA" id="ARBA00022967"/>
    </source>
</evidence>
<evidence type="ECO:0000256" key="8">
    <source>
        <dbReference type="ARBA" id="ARBA00022840"/>
    </source>
</evidence>
<dbReference type="InterPro" id="IPR059000">
    <property type="entry name" value="ATPase_P-type_domA"/>
</dbReference>
<keyword evidence="5 15" id="KW-0479">Metal-binding</keyword>
<dbReference type="Proteomes" id="UP000252797">
    <property type="component" value="Unassembled WGS sequence"/>
</dbReference>
<dbReference type="InterPro" id="IPR018303">
    <property type="entry name" value="ATPase_P-typ_P_site"/>
</dbReference>
<feature type="transmembrane region" description="Helical" evidence="15">
    <location>
        <begin position="340"/>
        <end position="362"/>
    </location>
</feature>
<dbReference type="NCBIfam" id="TIGR01525">
    <property type="entry name" value="ATPase-IB_hvy"/>
    <property type="match status" value="1"/>
</dbReference>
<dbReference type="GO" id="GO:0005524">
    <property type="term" value="F:ATP binding"/>
    <property type="evidence" value="ECO:0007669"/>
    <property type="project" value="UniProtKB-UniRule"/>
</dbReference>
<dbReference type="PANTHER" id="PTHR43520:SF8">
    <property type="entry name" value="P-TYPE CU(+) TRANSPORTER"/>
    <property type="match status" value="1"/>
</dbReference>
<dbReference type="SUPFAM" id="SSF81653">
    <property type="entry name" value="Calcium ATPase, transduction domain A"/>
    <property type="match status" value="1"/>
</dbReference>
<dbReference type="SFLD" id="SFLDG00002">
    <property type="entry name" value="C1.7:_P-type_atpase_like"/>
    <property type="match status" value="1"/>
</dbReference>
<feature type="coiled-coil region" evidence="16">
    <location>
        <begin position="507"/>
        <end position="564"/>
    </location>
</feature>
<evidence type="ECO:0000256" key="10">
    <source>
        <dbReference type="ARBA" id="ARBA00022989"/>
    </source>
</evidence>
<dbReference type="GO" id="GO:0005886">
    <property type="term" value="C:plasma membrane"/>
    <property type="evidence" value="ECO:0007669"/>
    <property type="project" value="UniProtKB-SubCell"/>
</dbReference>
<dbReference type="EC" id="7.2.2.8" evidence="3"/>
<dbReference type="Gene3D" id="3.40.50.1000">
    <property type="entry name" value="HAD superfamily/HAD-like"/>
    <property type="match status" value="1"/>
</dbReference>
<dbReference type="InterPro" id="IPR023299">
    <property type="entry name" value="ATPase_P-typ_cyto_dom_N"/>
</dbReference>